<keyword evidence="5" id="KW-0136">Cellulose degradation</keyword>
<dbReference type="GO" id="GO:0008810">
    <property type="term" value="F:cellulase activity"/>
    <property type="evidence" value="ECO:0007669"/>
    <property type="project" value="UniProtKB-EC"/>
</dbReference>
<evidence type="ECO:0000256" key="8">
    <source>
        <dbReference type="ARBA" id="ARBA00023326"/>
    </source>
</evidence>
<evidence type="ECO:0000256" key="3">
    <source>
        <dbReference type="ARBA" id="ARBA00012601"/>
    </source>
</evidence>
<evidence type="ECO:0000313" key="10">
    <source>
        <dbReference type="EMBL" id="CAD7611788.1"/>
    </source>
</evidence>
<dbReference type="Pfam" id="PF00759">
    <property type="entry name" value="Glyco_hydro_9"/>
    <property type="match status" value="2"/>
</dbReference>
<dbReference type="Gene3D" id="1.50.10.10">
    <property type="match status" value="2"/>
</dbReference>
<accession>A0A7R9PRQ2</accession>
<evidence type="ECO:0000256" key="1">
    <source>
        <dbReference type="ARBA" id="ARBA00000966"/>
    </source>
</evidence>
<organism evidence="10">
    <name type="scientific">Timema genevievae</name>
    <name type="common">Walking stick</name>
    <dbReference type="NCBI Taxonomy" id="629358"/>
    <lineage>
        <taxon>Eukaryota</taxon>
        <taxon>Metazoa</taxon>
        <taxon>Ecdysozoa</taxon>
        <taxon>Arthropoda</taxon>
        <taxon>Hexapoda</taxon>
        <taxon>Insecta</taxon>
        <taxon>Pterygota</taxon>
        <taxon>Neoptera</taxon>
        <taxon>Polyneoptera</taxon>
        <taxon>Phasmatodea</taxon>
        <taxon>Timematodea</taxon>
        <taxon>Timematoidea</taxon>
        <taxon>Timematidae</taxon>
        <taxon>Timema</taxon>
    </lineage>
</organism>
<keyword evidence="4" id="KW-0378">Hydrolase</keyword>
<dbReference type="GO" id="GO:0030245">
    <property type="term" value="P:cellulose catabolic process"/>
    <property type="evidence" value="ECO:0007669"/>
    <property type="project" value="UniProtKB-KW"/>
</dbReference>
<evidence type="ECO:0000256" key="4">
    <source>
        <dbReference type="ARBA" id="ARBA00022801"/>
    </source>
</evidence>
<evidence type="ECO:0000256" key="2">
    <source>
        <dbReference type="ARBA" id="ARBA00007072"/>
    </source>
</evidence>
<protein>
    <recommendedName>
        <fullName evidence="3">cellulase</fullName>
        <ecNumber evidence="3">3.2.1.4</ecNumber>
    </recommendedName>
</protein>
<dbReference type="SUPFAM" id="SSF48208">
    <property type="entry name" value="Six-hairpin glycosidases"/>
    <property type="match status" value="2"/>
</dbReference>
<evidence type="ECO:0000256" key="7">
    <source>
        <dbReference type="ARBA" id="ARBA00023295"/>
    </source>
</evidence>
<dbReference type="InterPro" id="IPR001701">
    <property type="entry name" value="Glyco_hydro_9"/>
</dbReference>
<feature type="domain" description="Glycoside hydrolase family 9" evidence="9">
    <location>
        <begin position="173"/>
        <end position="324"/>
    </location>
</feature>
<gene>
    <name evidence="10" type="ORF">TGEB3V08_LOCUS11056</name>
</gene>
<dbReference type="InterPro" id="IPR008928">
    <property type="entry name" value="6-hairpin_glycosidase_sf"/>
</dbReference>
<reference evidence="10" key="1">
    <citation type="submission" date="2020-11" db="EMBL/GenBank/DDBJ databases">
        <authorList>
            <person name="Tran Van P."/>
        </authorList>
    </citation>
    <scope>NUCLEOTIDE SEQUENCE</scope>
</reference>
<dbReference type="AlphaFoldDB" id="A0A7R9PRQ2"/>
<evidence type="ECO:0000259" key="9">
    <source>
        <dbReference type="Pfam" id="PF00759"/>
    </source>
</evidence>
<evidence type="ECO:0000256" key="5">
    <source>
        <dbReference type="ARBA" id="ARBA00023001"/>
    </source>
</evidence>
<feature type="domain" description="Glycoside hydrolase family 9" evidence="9">
    <location>
        <begin position="83"/>
        <end position="132"/>
    </location>
</feature>
<keyword evidence="6" id="KW-0119">Carbohydrate metabolism</keyword>
<dbReference type="EMBL" id="OE847842">
    <property type="protein sequence ID" value="CAD7611788.1"/>
    <property type="molecule type" value="Genomic_DNA"/>
</dbReference>
<comment type="catalytic activity">
    <reaction evidence="1">
        <text>Endohydrolysis of (1-&gt;4)-beta-D-glucosidic linkages in cellulose, lichenin and cereal beta-D-glucans.</text>
        <dbReference type="EC" id="3.2.1.4"/>
    </reaction>
</comment>
<name>A0A7R9PRQ2_TIMGE</name>
<keyword evidence="7" id="KW-0326">Glycosidase</keyword>
<sequence>MTVNQGKSGCTLIRSGSVPRTLRGIRPRIHKEVSSLTLTMRVLQSSAVLLLSCIAFSGKPLSPSQCETLFPSSVLMQEACYDYKLALQDSLLFYEAQRSGKLPADQKVTWRKDSALNDKGNNGEDLTGGYYDDTQFIALPSVDTQFIALPSVDTQFIALPSVDTQFIALPRTGDFVKFGFPMAFTATSLAWSVLDHQSGYTSASALDDAHKAIKWATDYFIKAHVSEFEFYGQVGQGQVDHDYWGRPEDMTMARPAYKITTSAPGSDLAAETAAALAAASLVFKTVDSAYSTTLLQHAIQLFNFANTYRGIYSNSITDANSFYK</sequence>
<comment type="similarity">
    <text evidence="2">Belongs to the glycosyl hydrolase 9 (cellulase E) family.</text>
</comment>
<dbReference type="EC" id="3.2.1.4" evidence="3"/>
<dbReference type="InterPro" id="IPR012341">
    <property type="entry name" value="6hp_glycosidase-like_sf"/>
</dbReference>
<proteinExistence type="inferred from homology"/>
<keyword evidence="8" id="KW-0624">Polysaccharide degradation</keyword>
<evidence type="ECO:0000256" key="6">
    <source>
        <dbReference type="ARBA" id="ARBA00023277"/>
    </source>
</evidence>
<dbReference type="PANTHER" id="PTHR22298">
    <property type="entry name" value="ENDO-1,4-BETA-GLUCANASE"/>
    <property type="match status" value="1"/>
</dbReference>